<feature type="transmembrane region" description="Helical" evidence="1">
    <location>
        <begin position="7"/>
        <end position="31"/>
    </location>
</feature>
<reference evidence="2 3" key="1">
    <citation type="submission" date="2014-11" db="EMBL/GenBank/DDBJ databases">
        <title>Symbiosis island explosion on the genome of extra-slow-growing strains of soybean bradyrhizobia with massive insertion sequences.</title>
        <authorList>
            <person name="Iida T."/>
            <person name="Minamisawa K."/>
        </authorList>
    </citation>
    <scope>NUCLEOTIDE SEQUENCE [LARGE SCALE GENOMIC DNA]</scope>
    <source>
        <strain evidence="2 3">NK6</strain>
    </source>
</reference>
<proteinExistence type="predicted"/>
<dbReference type="Proteomes" id="UP000063308">
    <property type="component" value="Chromosome"/>
</dbReference>
<accession>A0A0E4BUW7</accession>
<evidence type="ECO:0000256" key="1">
    <source>
        <dbReference type="SAM" id="Phobius"/>
    </source>
</evidence>
<evidence type="ECO:0000313" key="3">
    <source>
        <dbReference type="Proteomes" id="UP000063308"/>
    </source>
</evidence>
<keyword evidence="1" id="KW-1133">Transmembrane helix</keyword>
<sequence length="32" mass="3233">MREEFTSLAFLAVTLAGVALLGSGLLALVIVG</sequence>
<keyword evidence="1" id="KW-0472">Membrane</keyword>
<organism evidence="2 3">
    <name type="scientific">Bradyrhizobium diazoefficiens</name>
    <dbReference type="NCBI Taxonomy" id="1355477"/>
    <lineage>
        <taxon>Bacteria</taxon>
        <taxon>Pseudomonadati</taxon>
        <taxon>Pseudomonadota</taxon>
        <taxon>Alphaproteobacteria</taxon>
        <taxon>Hyphomicrobiales</taxon>
        <taxon>Nitrobacteraceae</taxon>
        <taxon>Bradyrhizobium</taxon>
    </lineage>
</organism>
<name>A0A0E4BUW7_9BRAD</name>
<dbReference type="EMBL" id="AP014685">
    <property type="protein sequence ID" value="BAR60748.1"/>
    <property type="molecule type" value="Genomic_DNA"/>
</dbReference>
<evidence type="ECO:0000313" key="2">
    <source>
        <dbReference type="EMBL" id="BAR60748.1"/>
    </source>
</evidence>
<gene>
    <name evidence="2" type="ORF">NK6_7597</name>
</gene>
<protein>
    <submittedName>
        <fullName evidence="2">Uncharacterized protein</fullName>
    </submittedName>
</protein>
<keyword evidence="1" id="KW-0812">Transmembrane</keyword>
<dbReference type="AlphaFoldDB" id="A0A0E4BUW7"/>